<protein>
    <submittedName>
        <fullName evidence="1">RelA/SpoT-related protein</fullName>
    </submittedName>
</protein>
<reference evidence="1" key="1">
    <citation type="journal article" date="2012" name="Science">
        <title>Fermentation, hydrogen, and sulfur metabolism in multiple uncultivated bacterial phyla.</title>
        <authorList>
            <person name="Wrighton K.C."/>
            <person name="Thomas B.C."/>
            <person name="Sharon I."/>
            <person name="Miller C.S."/>
            <person name="Castelle C.J."/>
            <person name="VerBerkmoes N.C."/>
            <person name="Wilkins M.J."/>
            <person name="Hettich R.L."/>
            <person name="Lipton M.S."/>
            <person name="Williams K.H."/>
            <person name="Long P.E."/>
            <person name="Banfield J.F."/>
        </authorList>
    </citation>
    <scope>NUCLEOTIDE SEQUENCE [LARGE SCALE GENOMIC DNA]</scope>
</reference>
<comment type="caution">
    <text evidence="1">The sequence shown here is derived from an EMBL/GenBank/DDBJ whole genome shotgun (WGS) entry which is preliminary data.</text>
</comment>
<organism evidence="1">
    <name type="scientific">uncultured bacterium</name>
    <name type="common">gcode 4</name>
    <dbReference type="NCBI Taxonomy" id="1234023"/>
    <lineage>
        <taxon>Bacteria</taxon>
        <taxon>environmental samples</taxon>
    </lineage>
</organism>
<evidence type="ECO:0000313" key="1">
    <source>
        <dbReference type="EMBL" id="EKE30301.1"/>
    </source>
</evidence>
<dbReference type="Gene3D" id="1.10.3210.10">
    <property type="entry name" value="Hypothetical protein af1432"/>
    <property type="match status" value="1"/>
</dbReference>
<accession>K2FGM6</accession>
<dbReference type="SUPFAM" id="SSF109604">
    <property type="entry name" value="HD-domain/PDEase-like"/>
    <property type="match status" value="1"/>
</dbReference>
<dbReference type="EMBL" id="AMFJ01000013">
    <property type="protein sequence ID" value="EKE30301.1"/>
    <property type="molecule type" value="Genomic_DNA"/>
</dbReference>
<gene>
    <name evidence="1" type="ORF">ACD_2C00013G0009</name>
</gene>
<sequence length="176" mass="21156">MSKIKHSWQYRDEWAEYYWHPIFTAIKWIQHGLWYEDIIVLLLHDTIEDSDLTFEEIEMQFSRYVAEKVLFLSKKQNGKIIVSIEDYHTNLFNDPKSAVLKWFDRLANVFSLNFASPKRQESYIKDTKASIIPMIQKYDQNLAAEIQEVIDHIENPLYELPEELRLRLDDMEVNKI</sequence>
<dbReference type="AlphaFoldDB" id="K2FGM6"/>
<proteinExistence type="predicted"/>
<name>K2FGM6_9BACT</name>